<keyword evidence="4" id="KW-0132">Cell division</keyword>
<dbReference type="InterPro" id="IPR038275">
    <property type="entry name" value="Nuf2_N_sf"/>
</dbReference>
<keyword evidence="5" id="KW-0498">Mitosis</keyword>
<gene>
    <name evidence="11" type="ORF">HHI36_018865</name>
</gene>
<evidence type="ECO:0000256" key="9">
    <source>
        <dbReference type="SAM" id="Coils"/>
    </source>
</evidence>
<dbReference type="Proteomes" id="UP001516400">
    <property type="component" value="Unassembled WGS sequence"/>
</dbReference>
<dbReference type="GO" id="GO:0000775">
    <property type="term" value="C:chromosome, centromeric region"/>
    <property type="evidence" value="ECO:0007669"/>
    <property type="project" value="UniProtKB-SubCell"/>
</dbReference>
<comment type="caution">
    <text evidence="11">The sequence shown here is derived from an EMBL/GenBank/DDBJ whole genome shotgun (WGS) entry which is preliminary data.</text>
</comment>
<dbReference type="EMBL" id="JABFTP020000165">
    <property type="protein sequence ID" value="KAL3284717.1"/>
    <property type="molecule type" value="Genomic_DNA"/>
</dbReference>
<proteinExistence type="inferred from homology"/>
<feature type="coiled-coil region" evidence="9">
    <location>
        <begin position="316"/>
        <end position="357"/>
    </location>
</feature>
<sequence length="460" mass="53952">MSTKKGLVNLQKNSEITEKNIQTLVRNIKNFWPNFAINARKFQNPTPTFVYQLYSLFYFDYEKKLSEIKNKYFNAEEQEVFDKSLDEIVLAIKLRQISKQIGLSTPFTLNDMCEPGPHRTIIFTTMFINLLTYVTSDTDYEEDISEASQKINKFKELYENKQCLLEKIQDLDILHVTVEENIRKLSQEIDNLSEEYKEISLQKATREFEYQKYLKIKDKLQDDIKLSDEQIVKLRENCILSQEQIVENEDIEKLQNKISALFAELEILNSDRSNILLNLERQEESTKHFNKCLELLQKSDFSEEHLNAVKNCIVSVADVSQEINNLKNKINDKKIELEKLQQHKVSYTDDILVLEKELAVLKEDTIKEKQLLIDHFNDLSEKYHKDLITKKQHEDDISEIQGRISDLKEDISLLKAGVKEEYVKLIENQSEIYNAFNSALIEIDDLQRVNQGADDTTCNH</sequence>
<evidence type="ECO:0000313" key="11">
    <source>
        <dbReference type="EMBL" id="KAL3284717.1"/>
    </source>
</evidence>
<evidence type="ECO:0000256" key="5">
    <source>
        <dbReference type="ARBA" id="ARBA00022776"/>
    </source>
</evidence>
<protein>
    <recommendedName>
        <fullName evidence="10">Kinetochore protein Nuf2 N-terminal domain-containing protein</fullName>
    </recommendedName>
</protein>
<organism evidence="11 12">
    <name type="scientific">Cryptolaemus montrouzieri</name>
    <dbReference type="NCBI Taxonomy" id="559131"/>
    <lineage>
        <taxon>Eukaryota</taxon>
        <taxon>Metazoa</taxon>
        <taxon>Ecdysozoa</taxon>
        <taxon>Arthropoda</taxon>
        <taxon>Hexapoda</taxon>
        <taxon>Insecta</taxon>
        <taxon>Pterygota</taxon>
        <taxon>Neoptera</taxon>
        <taxon>Endopterygota</taxon>
        <taxon>Coleoptera</taxon>
        <taxon>Polyphaga</taxon>
        <taxon>Cucujiformia</taxon>
        <taxon>Coccinelloidea</taxon>
        <taxon>Coccinellidae</taxon>
        <taxon>Scymninae</taxon>
        <taxon>Scymnini</taxon>
        <taxon>Cryptolaemus</taxon>
    </lineage>
</organism>
<dbReference type="AlphaFoldDB" id="A0ABD2P1C4"/>
<evidence type="ECO:0000256" key="6">
    <source>
        <dbReference type="ARBA" id="ARBA00023054"/>
    </source>
</evidence>
<keyword evidence="6 9" id="KW-0175">Coiled coil</keyword>
<dbReference type="Pfam" id="PF03800">
    <property type="entry name" value="Nuf2"/>
    <property type="match status" value="1"/>
</dbReference>
<comment type="similarity">
    <text evidence="2">Belongs to the NUF2 family.</text>
</comment>
<name>A0ABD2P1C4_9CUCU</name>
<reference evidence="11 12" key="1">
    <citation type="journal article" date="2021" name="BMC Biol.">
        <title>Horizontally acquired antibacterial genes associated with adaptive radiation of ladybird beetles.</title>
        <authorList>
            <person name="Li H.S."/>
            <person name="Tang X.F."/>
            <person name="Huang Y.H."/>
            <person name="Xu Z.Y."/>
            <person name="Chen M.L."/>
            <person name="Du X.Y."/>
            <person name="Qiu B.Y."/>
            <person name="Chen P.T."/>
            <person name="Zhang W."/>
            <person name="Slipinski A."/>
            <person name="Escalona H.E."/>
            <person name="Waterhouse R.M."/>
            <person name="Zwick A."/>
            <person name="Pang H."/>
        </authorList>
    </citation>
    <scope>NUCLEOTIDE SEQUENCE [LARGE SCALE GENOMIC DNA]</scope>
    <source>
        <strain evidence="11">SYSU2018</strain>
    </source>
</reference>
<keyword evidence="8" id="KW-0137">Centromere</keyword>
<evidence type="ECO:0000259" key="10">
    <source>
        <dbReference type="Pfam" id="PF03800"/>
    </source>
</evidence>
<evidence type="ECO:0000256" key="7">
    <source>
        <dbReference type="ARBA" id="ARBA00023306"/>
    </source>
</evidence>
<dbReference type="Gene3D" id="1.10.418.60">
    <property type="entry name" value="Ncd80 complex, Nuf2 subunit"/>
    <property type="match status" value="1"/>
</dbReference>
<evidence type="ECO:0000256" key="4">
    <source>
        <dbReference type="ARBA" id="ARBA00022618"/>
    </source>
</evidence>
<keyword evidence="12" id="KW-1185">Reference proteome</keyword>
<evidence type="ECO:0000256" key="3">
    <source>
        <dbReference type="ARBA" id="ARBA00022454"/>
    </source>
</evidence>
<feature type="domain" description="Kinetochore protein Nuf2 N-terminal" evidence="10">
    <location>
        <begin position="26"/>
        <end position="139"/>
    </location>
</feature>
<dbReference type="GO" id="GO:0051301">
    <property type="term" value="P:cell division"/>
    <property type="evidence" value="ECO:0007669"/>
    <property type="project" value="UniProtKB-KW"/>
</dbReference>
<evidence type="ECO:0000313" key="12">
    <source>
        <dbReference type="Proteomes" id="UP001516400"/>
    </source>
</evidence>
<accession>A0ABD2P1C4</accession>
<keyword evidence="3" id="KW-0158">Chromosome</keyword>
<dbReference type="InterPro" id="IPR005549">
    <property type="entry name" value="Kinetochore_Nuf2_N"/>
</dbReference>
<evidence type="ECO:0000256" key="8">
    <source>
        <dbReference type="ARBA" id="ARBA00023328"/>
    </source>
</evidence>
<evidence type="ECO:0000256" key="1">
    <source>
        <dbReference type="ARBA" id="ARBA00004584"/>
    </source>
</evidence>
<evidence type="ECO:0000256" key="2">
    <source>
        <dbReference type="ARBA" id="ARBA00005498"/>
    </source>
</evidence>
<comment type="subcellular location">
    <subcellularLocation>
        <location evidence="1">Chromosome</location>
        <location evidence="1">Centromere</location>
    </subcellularLocation>
</comment>
<feature type="coiled-coil region" evidence="9">
    <location>
        <begin position="168"/>
        <end position="271"/>
    </location>
</feature>
<keyword evidence="7" id="KW-0131">Cell cycle</keyword>